<name>A0A4Y9ZCW8_9AGAM</name>
<protein>
    <submittedName>
        <fullName evidence="2">Uncharacterized protein</fullName>
    </submittedName>
</protein>
<reference evidence="2 3" key="1">
    <citation type="submission" date="2019-02" db="EMBL/GenBank/DDBJ databases">
        <title>Genome sequencing of the rare red list fungi Dentipellis fragilis.</title>
        <authorList>
            <person name="Buettner E."/>
            <person name="Kellner H."/>
        </authorList>
    </citation>
    <scope>NUCLEOTIDE SEQUENCE [LARGE SCALE GENOMIC DNA]</scope>
    <source>
        <strain evidence="2 3">DSM 105465</strain>
    </source>
</reference>
<organism evidence="2 3">
    <name type="scientific">Dentipellis fragilis</name>
    <dbReference type="NCBI Taxonomy" id="205917"/>
    <lineage>
        <taxon>Eukaryota</taxon>
        <taxon>Fungi</taxon>
        <taxon>Dikarya</taxon>
        <taxon>Basidiomycota</taxon>
        <taxon>Agaricomycotina</taxon>
        <taxon>Agaricomycetes</taxon>
        <taxon>Russulales</taxon>
        <taxon>Hericiaceae</taxon>
        <taxon>Dentipellis</taxon>
    </lineage>
</organism>
<comment type="caution">
    <text evidence="2">The sequence shown here is derived from an EMBL/GenBank/DDBJ whole genome shotgun (WGS) entry which is preliminary data.</text>
</comment>
<evidence type="ECO:0000313" key="3">
    <source>
        <dbReference type="Proteomes" id="UP000298327"/>
    </source>
</evidence>
<dbReference type="EMBL" id="SEOQ01000010">
    <property type="protein sequence ID" value="TFY72605.1"/>
    <property type="molecule type" value="Genomic_DNA"/>
</dbReference>
<evidence type="ECO:0000256" key="1">
    <source>
        <dbReference type="SAM" id="MobiDB-lite"/>
    </source>
</evidence>
<dbReference type="AlphaFoldDB" id="A0A4Y9ZCW8"/>
<keyword evidence="3" id="KW-1185">Reference proteome</keyword>
<evidence type="ECO:0000313" key="2">
    <source>
        <dbReference type="EMBL" id="TFY72605.1"/>
    </source>
</evidence>
<dbReference type="Proteomes" id="UP000298327">
    <property type="component" value="Unassembled WGS sequence"/>
</dbReference>
<sequence>MVHHRGCSHVRCSAQRTYERADEHIDSARFRSLVQAAYRIQTESSGPSFVALDAPNRSVQPSIKSNHLRKAGEEGPDEP</sequence>
<proteinExistence type="predicted"/>
<accession>A0A4Y9ZCW8</accession>
<feature type="region of interest" description="Disordered" evidence="1">
    <location>
        <begin position="47"/>
        <end position="79"/>
    </location>
</feature>
<gene>
    <name evidence="2" type="ORF">EVG20_g407</name>
</gene>